<dbReference type="GO" id="GO:0020037">
    <property type="term" value="F:heme binding"/>
    <property type="evidence" value="ECO:0007669"/>
    <property type="project" value="InterPro"/>
</dbReference>
<dbReference type="Proteomes" id="UP001287356">
    <property type="component" value="Unassembled WGS sequence"/>
</dbReference>
<keyword evidence="3" id="KW-0472">Membrane</keyword>
<evidence type="ECO:0000256" key="3">
    <source>
        <dbReference type="SAM" id="Phobius"/>
    </source>
</evidence>
<dbReference type="InterPro" id="IPR001128">
    <property type="entry name" value="Cyt_P450"/>
</dbReference>
<dbReference type="PANTHER" id="PTHR46696">
    <property type="entry name" value="P450, PUTATIVE (EUROFUNG)-RELATED"/>
    <property type="match status" value="1"/>
</dbReference>
<evidence type="ECO:0000256" key="1">
    <source>
        <dbReference type="ARBA" id="ARBA00010617"/>
    </source>
</evidence>
<keyword evidence="3" id="KW-0812">Transmembrane</keyword>
<gene>
    <name evidence="4" type="ORF">B0T24DRAFT_648705</name>
</gene>
<evidence type="ECO:0000313" key="4">
    <source>
        <dbReference type="EMBL" id="KAK3376981.1"/>
    </source>
</evidence>
<feature type="transmembrane region" description="Helical" evidence="3">
    <location>
        <begin position="205"/>
        <end position="229"/>
    </location>
</feature>
<dbReference type="SUPFAM" id="SSF48264">
    <property type="entry name" value="Cytochrome P450"/>
    <property type="match status" value="1"/>
</dbReference>
<proteinExistence type="inferred from homology"/>
<dbReference type="Gene3D" id="1.10.630.10">
    <property type="entry name" value="Cytochrome P450"/>
    <property type="match status" value="1"/>
</dbReference>
<comment type="caution">
    <text evidence="4">The sequence shown here is derived from an EMBL/GenBank/DDBJ whole genome shotgun (WGS) entry which is preliminary data.</text>
</comment>
<dbReference type="GO" id="GO:0016705">
    <property type="term" value="F:oxidoreductase activity, acting on paired donors, with incorporation or reduction of molecular oxygen"/>
    <property type="evidence" value="ECO:0007669"/>
    <property type="project" value="InterPro"/>
</dbReference>
<organism evidence="4 5">
    <name type="scientific">Lasiosphaeria ovina</name>
    <dbReference type="NCBI Taxonomy" id="92902"/>
    <lineage>
        <taxon>Eukaryota</taxon>
        <taxon>Fungi</taxon>
        <taxon>Dikarya</taxon>
        <taxon>Ascomycota</taxon>
        <taxon>Pezizomycotina</taxon>
        <taxon>Sordariomycetes</taxon>
        <taxon>Sordariomycetidae</taxon>
        <taxon>Sordariales</taxon>
        <taxon>Lasiosphaeriaceae</taxon>
        <taxon>Lasiosphaeria</taxon>
    </lineage>
</organism>
<sequence>MSTASDEPPHFPFARASGLDPPAEFARPRNTAPVSRVKLWDGTCPWLATKYRGVCAVATDGRLSKERTRPGFPELGPGGKQAAHSNRPTFVDMGGTAHARQRGMRTVGGLLEKMVADAERPVDLVEAFVLLVPSYIIYTILGVAFSDLDFLTKQNAIRTNGSSTAREASSANQTLLDYLARLVDERLVEKQVKAGQLDKAETVQIAFLLLVAGNATMVNMIALVTPGAAGRAQGRPRTWAGPFVEELCRYHTASAMAIRRAAKEDVEIGGRTVRAGEGVIASNQSANRDEFVFDDPQPTLFKKRPDLKLATDLEYT</sequence>
<keyword evidence="5" id="KW-1185">Reference proteome</keyword>
<feature type="region of interest" description="Disordered" evidence="2">
    <location>
        <begin position="66"/>
        <end position="86"/>
    </location>
</feature>
<dbReference type="PANTHER" id="PTHR46696:SF6">
    <property type="entry name" value="P450, PUTATIVE (EUROFUNG)-RELATED"/>
    <property type="match status" value="1"/>
</dbReference>
<dbReference type="GO" id="GO:0004497">
    <property type="term" value="F:monooxygenase activity"/>
    <property type="evidence" value="ECO:0007669"/>
    <property type="project" value="InterPro"/>
</dbReference>
<feature type="region of interest" description="Disordered" evidence="2">
    <location>
        <begin position="1"/>
        <end position="30"/>
    </location>
</feature>
<comment type="similarity">
    <text evidence="1">Belongs to the cytochrome P450 family.</text>
</comment>
<evidence type="ECO:0000256" key="2">
    <source>
        <dbReference type="SAM" id="MobiDB-lite"/>
    </source>
</evidence>
<dbReference type="Pfam" id="PF00067">
    <property type="entry name" value="p450"/>
    <property type="match status" value="1"/>
</dbReference>
<dbReference type="AlphaFoldDB" id="A0AAE0KJ82"/>
<reference evidence="4" key="2">
    <citation type="submission" date="2023-06" db="EMBL/GenBank/DDBJ databases">
        <authorList>
            <consortium name="Lawrence Berkeley National Laboratory"/>
            <person name="Haridas S."/>
            <person name="Hensen N."/>
            <person name="Bonometti L."/>
            <person name="Westerberg I."/>
            <person name="Brannstrom I.O."/>
            <person name="Guillou S."/>
            <person name="Cros-Aarteil S."/>
            <person name="Calhoun S."/>
            <person name="Kuo A."/>
            <person name="Mondo S."/>
            <person name="Pangilinan J."/>
            <person name="Riley R."/>
            <person name="Labutti K."/>
            <person name="Andreopoulos B."/>
            <person name="Lipzen A."/>
            <person name="Chen C."/>
            <person name="Yanf M."/>
            <person name="Daum C."/>
            <person name="Ng V."/>
            <person name="Clum A."/>
            <person name="Steindorff A."/>
            <person name="Ohm R."/>
            <person name="Martin F."/>
            <person name="Silar P."/>
            <person name="Natvig D."/>
            <person name="Lalanne C."/>
            <person name="Gautier V."/>
            <person name="Ament-Velasquez S.L."/>
            <person name="Kruys A."/>
            <person name="Hutchinson M.I."/>
            <person name="Powell A.J."/>
            <person name="Barry K."/>
            <person name="Miller A.N."/>
            <person name="Grigoriev I.V."/>
            <person name="Debuchy R."/>
            <person name="Gladieux P."/>
            <person name="Thoren M.H."/>
            <person name="Johannesson H."/>
        </authorList>
    </citation>
    <scope>NUCLEOTIDE SEQUENCE</scope>
    <source>
        <strain evidence="4">CBS 958.72</strain>
    </source>
</reference>
<accession>A0AAE0KJ82</accession>
<protein>
    <submittedName>
        <fullName evidence="4">Cytochrome P450</fullName>
    </submittedName>
</protein>
<keyword evidence="3" id="KW-1133">Transmembrane helix</keyword>
<evidence type="ECO:0000313" key="5">
    <source>
        <dbReference type="Proteomes" id="UP001287356"/>
    </source>
</evidence>
<name>A0AAE0KJ82_9PEZI</name>
<dbReference type="GO" id="GO:0005506">
    <property type="term" value="F:iron ion binding"/>
    <property type="evidence" value="ECO:0007669"/>
    <property type="project" value="InterPro"/>
</dbReference>
<reference evidence="4" key="1">
    <citation type="journal article" date="2023" name="Mol. Phylogenet. Evol.">
        <title>Genome-scale phylogeny and comparative genomics of the fungal order Sordariales.</title>
        <authorList>
            <person name="Hensen N."/>
            <person name="Bonometti L."/>
            <person name="Westerberg I."/>
            <person name="Brannstrom I.O."/>
            <person name="Guillou S."/>
            <person name="Cros-Aarteil S."/>
            <person name="Calhoun S."/>
            <person name="Haridas S."/>
            <person name="Kuo A."/>
            <person name="Mondo S."/>
            <person name="Pangilinan J."/>
            <person name="Riley R."/>
            <person name="LaButti K."/>
            <person name="Andreopoulos B."/>
            <person name="Lipzen A."/>
            <person name="Chen C."/>
            <person name="Yan M."/>
            <person name="Daum C."/>
            <person name="Ng V."/>
            <person name="Clum A."/>
            <person name="Steindorff A."/>
            <person name="Ohm R.A."/>
            <person name="Martin F."/>
            <person name="Silar P."/>
            <person name="Natvig D.O."/>
            <person name="Lalanne C."/>
            <person name="Gautier V."/>
            <person name="Ament-Velasquez S.L."/>
            <person name="Kruys A."/>
            <person name="Hutchinson M.I."/>
            <person name="Powell A.J."/>
            <person name="Barry K."/>
            <person name="Miller A.N."/>
            <person name="Grigoriev I.V."/>
            <person name="Debuchy R."/>
            <person name="Gladieux P."/>
            <person name="Hiltunen Thoren M."/>
            <person name="Johannesson H."/>
        </authorList>
    </citation>
    <scope>NUCLEOTIDE SEQUENCE</scope>
    <source>
        <strain evidence="4">CBS 958.72</strain>
    </source>
</reference>
<dbReference type="InterPro" id="IPR036396">
    <property type="entry name" value="Cyt_P450_sf"/>
</dbReference>
<dbReference type="EMBL" id="JAULSN010000003">
    <property type="protein sequence ID" value="KAK3376981.1"/>
    <property type="molecule type" value="Genomic_DNA"/>
</dbReference>
<feature type="transmembrane region" description="Helical" evidence="3">
    <location>
        <begin position="124"/>
        <end position="145"/>
    </location>
</feature>